<sequence length="60" mass="6645">MRARRCIKGRKAPGMNQHRFCLQGGPRLGGEGFVQEDGPEYALTALEINTNGGEQQESQR</sequence>
<organism evidence="1 2">
    <name type="scientific">Cricetulus griseus</name>
    <name type="common">Chinese hamster</name>
    <name type="synonym">Cricetulus barabensis griseus</name>
    <dbReference type="NCBI Taxonomy" id="10029"/>
    <lineage>
        <taxon>Eukaryota</taxon>
        <taxon>Metazoa</taxon>
        <taxon>Chordata</taxon>
        <taxon>Craniata</taxon>
        <taxon>Vertebrata</taxon>
        <taxon>Euteleostomi</taxon>
        <taxon>Mammalia</taxon>
        <taxon>Eutheria</taxon>
        <taxon>Euarchontoglires</taxon>
        <taxon>Glires</taxon>
        <taxon>Rodentia</taxon>
        <taxon>Myomorpha</taxon>
        <taxon>Muroidea</taxon>
        <taxon>Cricetidae</taxon>
        <taxon>Cricetinae</taxon>
        <taxon>Cricetulus</taxon>
    </lineage>
</organism>
<protein>
    <submittedName>
        <fullName evidence="1">Uncharacterized protein</fullName>
    </submittedName>
</protein>
<reference evidence="2" key="1">
    <citation type="journal article" date="2011" name="Nat. Biotechnol.">
        <title>The genomic sequence of the Chinese hamster ovary (CHO)-K1 cell line.</title>
        <authorList>
            <person name="Xu X."/>
            <person name="Nagarajan H."/>
            <person name="Lewis N.E."/>
            <person name="Pan S."/>
            <person name="Cai Z."/>
            <person name="Liu X."/>
            <person name="Chen W."/>
            <person name="Xie M."/>
            <person name="Wang W."/>
            <person name="Hammond S."/>
            <person name="Andersen M.R."/>
            <person name="Neff N."/>
            <person name="Passarelli B."/>
            <person name="Koh W."/>
            <person name="Fan H.C."/>
            <person name="Wang J."/>
            <person name="Gui Y."/>
            <person name="Lee K.H."/>
            <person name="Betenbaugh M.J."/>
            <person name="Quake S.R."/>
            <person name="Famili I."/>
            <person name="Palsson B.O."/>
            <person name="Wang J."/>
        </authorList>
    </citation>
    <scope>NUCLEOTIDE SEQUENCE [LARGE SCALE GENOMIC DNA]</scope>
    <source>
        <strain evidence="2">CHO K1 cell line</strain>
    </source>
</reference>
<dbReference type="Proteomes" id="UP000001075">
    <property type="component" value="Unassembled WGS sequence"/>
</dbReference>
<dbReference type="EMBL" id="JH000406">
    <property type="protein sequence ID" value="EGW12226.1"/>
    <property type="molecule type" value="Genomic_DNA"/>
</dbReference>
<proteinExistence type="predicted"/>
<evidence type="ECO:0000313" key="2">
    <source>
        <dbReference type="Proteomes" id="UP000001075"/>
    </source>
</evidence>
<dbReference type="InParanoid" id="G3HIN9"/>
<accession>G3HIN9</accession>
<dbReference type="AlphaFoldDB" id="G3HIN9"/>
<gene>
    <name evidence="1" type="ORF">I79_010514</name>
</gene>
<name>G3HIN9_CRIGR</name>
<evidence type="ECO:0000313" key="1">
    <source>
        <dbReference type="EMBL" id="EGW12226.1"/>
    </source>
</evidence>